<feature type="compositionally biased region" description="Basic and acidic residues" evidence="1">
    <location>
        <begin position="48"/>
        <end position="73"/>
    </location>
</feature>
<sequence length="303" mass="33854">MMGRPTSIVMGEDLADIVARHRAETAAKLEGKIDPIVPISRQHGAPSKKREGRAPRDSHGVKGSTRDSKRDSRLSMISQHLAISAATTGAGHGPGALFADLQASQHEESCVSHRQSIFHEDIQEQRPGNPVPPQQVKRWSRWQYSMINPGLGLGHGVHNDDEAVFSEQANYIRAMIESGNFDMRHLRLTKEAASDPAFQTALHAALESFPPGVAAQIIEEAHLHEDIRDEDVPKPVSPLRRARHSIQIASRTAWQDIRTASNRWSRIGPQRLADIRGYEKPRLARRVWSRVSWNRKPTQAMAF</sequence>
<dbReference type="AlphaFoldDB" id="A0A9P9WLJ3"/>
<dbReference type="Proteomes" id="UP000829685">
    <property type="component" value="Unassembled WGS sequence"/>
</dbReference>
<comment type="caution">
    <text evidence="2">The sequence shown here is derived from an EMBL/GenBank/DDBJ whole genome shotgun (WGS) entry which is preliminary data.</text>
</comment>
<name>A0A9P9WLJ3_9PEZI</name>
<gene>
    <name evidence="2" type="ORF">JX265_006475</name>
</gene>
<evidence type="ECO:0000313" key="3">
    <source>
        <dbReference type="Proteomes" id="UP000829685"/>
    </source>
</evidence>
<organism evidence="2 3">
    <name type="scientific">Neoarthrinium moseri</name>
    <dbReference type="NCBI Taxonomy" id="1658444"/>
    <lineage>
        <taxon>Eukaryota</taxon>
        <taxon>Fungi</taxon>
        <taxon>Dikarya</taxon>
        <taxon>Ascomycota</taxon>
        <taxon>Pezizomycotina</taxon>
        <taxon>Sordariomycetes</taxon>
        <taxon>Xylariomycetidae</taxon>
        <taxon>Amphisphaeriales</taxon>
        <taxon>Apiosporaceae</taxon>
        <taxon>Neoarthrinium</taxon>
    </lineage>
</organism>
<evidence type="ECO:0000256" key="1">
    <source>
        <dbReference type="SAM" id="MobiDB-lite"/>
    </source>
</evidence>
<keyword evidence="3" id="KW-1185">Reference proteome</keyword>
<dbReference type="EMBL" id="JAFIMR010000015">
    <property type="protein sequence ID" value="KAI1869385.1"/>
    <property type="molecule type" value="Genomic_DNA"/>
</dbReference>
<evidence type="ECO:0000313" key="2">
    <source>
        <dbReference type="EMBL" id="KAI1869385.1"/>
    </source>
</evidence>
<reference evidence="2" key="1">
    <citation type="submission" date="2021-03" db="EMBL/GenBank/DDBJ databases">
        <title>Revisited historic fungal species revealed as producer of novel bioactive compounds through whole genome sequencing and comparative genomics.</title>
        <authorList>
            <person name="Vignolle G.A."/>
            <person name="Hochenegger N."/>
            <person name="Mach R.L."/>
            <person name="Mach-Aigner A.R."/>
            <person name="Javad Rahimi M."/>
            <person name="Salim K.A."/>
            <person name="Chan C.M."/>
            <person name="Lim L.B.L."/>
            <person name="Cai F."/>
            <person name="Druzhinina I.S."/>
            <person name="U'Ren J.M."/>
            <person name="Derntl C."/>
        </authorList>
    </citation>
    <scope>NUCLEOTIDE SEQUENCE</scope>
    <source>
        <strain evidence="2">TUCIM 5799</strain>
    </source>
</reference>
<proteinExistence type="predicted"/>
<accession>A0A9P9WLJ3</accession>
<feature type="region of interest" description="Disordered" evidence="1">
    <location>
        <begin position="34"/>
        <end position="73"/>
    </location>
</feature>
<protein>
    <submittedName>
        <fullName evidence="2">Uncharacterized protein</fullName>
    </submittedName>
</protein>